<proteinExistence type="predicted"/>
<organism evidence="1 2">
    <name type="scientific">Prochlorococcus phage P-HM2</name>
    <dbReference type="NCBI Taxonomy" id="445696"/>
    <lineage>
        <taxon>Viruses</taxon>
        <taxon>Duplodnaviria</taxon>
        <taxon>Heunggongvirae</taxon>
        <taxon>Uroviricota</taxon>
        <taxon>Caudoviricetes</taxon>
        <taxon>Eurybiavirus</taxon>
        <taxon>Eurybiavirus PHM2</taxon>
    </lineage>
</organism>
<gene>
    <name evidence="1" type="ORF">PHM2_061</name>
</gene>
<dbReference type="Proteomes" id="UP000006538">
    <property type="component" value="Segment"/>
</dbReference>
<dbReference type="GeneID" id="10327932"/>
<sequence length="147" mass="16983">MATRARLGYVLSDDSIVSVYHHWDGYPEWLGVTLKEQYNEDSKVRELIDGGNMSSCWSDSDFDYEKQEFIKKDPEPNYYGGDDEAPKHFQTLTALTDYDAGEEFLYLWFMNTWNCYAYKKTYDDDYNTVSTTLSPVIIPAGDVADDS</sequence>
<accession>E3SSR1</accession>
<dbReference type="OrthoDB" id="20807at10239"/>
<dbReference type="KEGG" id="vg:10327932"/>
<reference evidence="1 2" key="1">
    <citation type="journal article" date="2010" name="Environ. Microbiol.">
        <title>Genomic analysis of oceanic cyanobacterial myoviruses compared with T4-like myoviruses from diverse hosts and environments.</title>
        <authorList>
            <person name="Sullivan M.B."/>
            <person name="Huang K.H."/>
            <person name="Ignacio-Espinoza J.C."/>
            <person name="Berlin A.M."/>
            <person name="Kelly L."/>
            <person name="Weigele P.R."/>
            <person name="DeFrancesco A.S."/>
            <person name="Kern S.E."/>
            <person name="Thompson L.R."/>
            <person name="Young S."/>
            <person name="Yandava C."/>
            <person name="Fu R."/>
            <person name="Krastins B."/>
            <person name="Chase M."/>
            <person name="Sarracino D."/>
            <person name="Osburne M.S."/>
            <person name="Henn M.R."/>
            <person name="Chisholm S.W."/>
        </authorList>
    </citation>
    <scope>NUCLEOTIDE SEQUENCE [LARGE SCALE GENOMIC DNA]</scope>
    <source>
        <strain evidence="1">M4-259</strain>
    </source>
</reference>
<dbReference type="EMBL" id="GU075905">
    <property type="protein sequence ID" value="ADO99839.1"/>
    <property type="molecule type" value="Genomic_DNA"/>
</dbReference>
<keyword evidence="2" id="KW-1185">Reference proteome</keyword>
<name>E3SSR1_9CAUD</name>
<evidence type="ECO:0000313" key="2">
    <source>
        <dbReference type="Proteomes" id="UP000006538"/>
    </source>
</evidence>
<evidence type="ECO:0000313" key="1">
    <source>
        <dbReference type="EMBL" id="ADO99839.1"/>
    </source>
</evidence>
<protein>
    <submittedName>
        <fullName evidence="1">Uncharacterized protein</fullName>
    </submittedName>
</protein>
<dbReference type="RefSeq" id="YP_004323430.1">
    <property type="nucleotide sequence ID" value="NC_015284.1"/>
</dbReference>